<reference evidence="14 15" key="1">
    <citation type="submission" date="2020-04" db="EMBL/GenBank/DDBJ databases">
        <authorList>
            <person name="Laetsch R D."/>
            <person name="Stevens L."/>
            <person name="Kumar S."/>
            <person name="Blaxter L. M."/>
        </authorList>
    </citation>
    <scope>NUCLEOTIDE SEQUENCE [LARGE SCALE GENOMIC DNA]</scope>
</reference>
<dbReference type="SUPFAM" id="SSF57850">
    <property type="entry name" value="RING/U-box"/>
    <property type="match status" value="1"/>
</dbReference>
<evidence type="ECO:0000259" key="12">
    <source>
        <dbReference type="PROSITE" id="PS50089"/>
    </source>
</evidence>
<keyword evidence="7" id="KW-0805">Transcription regulation</keyword>
<evidence type="ECO:0000256" key="4">
    <source>
        <dbReference type="ARBA" id="ARBA00022737"/>
    </source>
</evidence>
<dbReference type="SMART" id="SM00393">
    <property type="entry name" value="R3H"/>
    <property type="match status" value="1"/>
</dbReference>
<accession>A0A8S1EKF8</accession>
<comment type="subcellular location">
    <subcellularLocation>
        <location evidence="1">Nucleus</location>
    </subcellularLocation>
</comment>
<feature type="compositionally biased region" description="Low complexity" evidence="11">
    <location>
        <begin position="815"/>
        <end position="833"/>
    </location>
</feature>
<evidence type="ECO:0000313" key="15">
    <source>
        <dbReference type="Proteomes" id="UP000494206"/>
    </source>
</evidence>
<organism evidence="14 15">
    <name type="scientific">Caenorhabditis bovis</name>
    <dbReference type="NCBI Taxonomy" id="2654633"/>
    <lineage>
        <taxon>Eukaryota</taxon>
        <taxon>Metazoa</taxon>
        <taxon>Ecdysozoa</taxon>
        <taxon>Nematoda</taxon>
        <taxon>Chromadorea</taxon>
        <taxon>Rhabditida</taxon>
        <taxon>Rhabditina</taxon>
        <taxon>Rhabditomorpha</taxon>
        <taxon>Rhabditoidea</taxon>
        <taxon>Rhabditidae</taxon>
        <taxon>Peloderinae</taxon>
        <taxon>Caenorhabditis</taxon>
    </lineage>
</organism>
<dbReference type="InterPro" id="IPR001841">
    <property type="entry name" value="Znf_RING"/>
</dbReference>
<dbReference type="GO" id="GO:0000122">
    <property type="term" value="P:negative regulation of transcription by RNA polymerase II"/>
    <property type="evidence" value="ECO:0007669"/>
    <property type="project" value="TreeGrafter"/>
</dbReference>
<feature type="region of interest" description="Disordered" evidence="11">
    <location>
        <begin position="786"/>
        <end position="898"/>
    </location>
</feature>
<dbReference type="GO" id="GO:0000981">
    <property type="term" value="F:DNA-binding transcription factor activity, RNA polymerase II-specific"/>
    <property type="evidence" value="ECO:0007669"/>
    <property type="project" value="TreeGrafter"/>
</dbReference>
<dbReference type="GO" id="GO:0008270">
    <property type="term" value="F:zinc ion binding"/>
    <property type="evidence" value="ECO:0007669"/>
    <property type="project" value="UniProtKB-KW"/>
</dbReference>
<feature type="domain" description="R3H" evidence="13">
    <location>
        <begin position="640"/>
        <end position="710"/>
    </location>
</feature>
<evidence type="ECO:0000313" key="14">
    <source>
        <dbReference type="EMBL" id="CAB3401541.1"/>
    </source>
</evidence>
<dbReference type="Pfam" id="PF01422">
    <property type="entry name" value="zf-NF-X1"/>
    <property type="match status" value="7"/>
</dbReference>
<dbReference type="InterPro" id="IPR034078">
    <property type="entry name" value="NFX1_fam"/>
</dbReference>
<evidence type="ECO:0000256" key="10">
    <source>
        <dbReference type="PROSITE-ProRule" id="PRU00175"/>
    </source>
</evidence>
<dbReference type="AlphaFoldDB" id="A0A8S1EKF8"/>
<dbReference type="EMBL" id="CADEPM010000003">
    <property type="protein sequence ID" value="CAB3401541.1"/>
    <property type="molecule type" value="Genomic_DNA"/>
</dbReference>
<evidence type="ECO:0000256" key="3">
    <source>
        <dbReference type="ARBA" id="ARBA00022723"/>
    </source>
</evidence>
<dbReference type="PROSITE" id="PS50089">
    <property type="entry name" value="ZF_RING_2"/>
    <property type="match status" value="1"/>
</dbReference>
<sequence length="898" mass="100966">MISQLENNSYECAICYQKIRANDAVWSCPTCYHLFHITSGCLTSWARSSKEREVDGCWRCPTCQSKNEIVPRDYYCFCGKLRNPKFRLGEIPHSCGDVCGRQRKLGCPHRCADICHPGPCTDCQQYVMKVCNCGKTRKRVLCASGDDIQCDSVCGKLLACGQHNCSQICHDGECHPCEITISQECFCGDAPRDVPCGTDVGEKCSCGKECARLFNCGIHKCLRKCHPNECGECATSVLRITHCPCGKRSLKELNTTRMKCTDPIPTCDAICNKVLECGSQGKPHRCAEKCHQGPCPPCTNNTVVVCRCGGSKIQLPCEEYLNIMRTSGEFLCTKRCKKRKSCGLHKCQEVCCVQDEHFCLQICNKRLSCGIHNCEHICHAGNCPRCLQASFEEQYCHCGKTVRMPPIACGQKPPECVEKCARPHPCDHPVNHNCHSEVICPPCTVLTKKWCYGKHEMRANVPCHIPAVSCGVRCNKRLSCGVHSCTRTCHGDDCEKAGEVCKKPCESIRDGCEHPCALVCHGSTPCAPSPCLQKVRITCECGRIKKNYACYEVDKLINMKETLSEDATDGVAQLSEPKRKRTSSLSQLNCLECDDECKKLERNKKVADGLGIEIDEFGESTTSPSVMYPSYLKDVVKTNMEFVRKVESVFQEIFSELSDPTKESDVARYHTPPLNVDKRRFIHEYATYFNIDTESVDSPPKRSMVLYGYRSKSRPPFVLLSQLVNYKGVLDTPGPSCIRKDQCDENKRIIEKEEGMRLLRSEKIVYKREPKPIMVISKPAPIQHSNKFAVLRSDNDDDDDEAEEKREPAKDWWDEQTTQNQEESAEESALNSEEWTEVKPKSWVVEVLVEDTGESKEGTWEDEKEDCPEESPKETNPVESSDDVKNVLKSIDDVKIDS</sequence>
<dbReference type="InterPro" id="IPR036867">
    <property type="entry name" value="R3H_dom_sf"/>
</dbReference>
<comment type="caution">
    <text evidence="14">The sequence shown here is derived from an EMBL/GenBank/DDBJ whole genome shotgun (WGS) entry which is preliminary data.</text>
</comment>
<name>A0A8S1EKF8_9PELO</name>
<dbReference type="OrthoDB" id="6512771at2759"/>
<dbReference type="PROSITE" id="PS51061">
    <property type="entry name" value="R3H"/>
    <property type="match status" value="1"/>
</dbReference>
<keyword evidence="4" id="KW-0677">Repeat</keyword>
<dbReference type="GO" id="GO:0005634">
    <property type="term" value="C:nucleus"/>
    <property type="evidence" value="ECO:0007669"/>
    <property type="project" value="UniProtKB-SubCell"/>
</dbReference>
<evidence type="ECO:0000256" key="9">
    <source>
        <dbReference type="ARBA" id="ARBA00023242"/>
    </source>
</evidence>
<evidence type="ECO:0000259" key="13">
    <source>
        <dbReference type="PROSITE" id="PS51061"/>
    </source>
</evidence>
<dbReference type="PANTHER" id="PTHR12360:SF12">
    <property type="entry name" value="TRANSCRIPTIONAL REPRESSOR NF-X1"/>
    <property type="match status" value="1"/>
</dbReference>
<evidence type="ECO:0000256" key="2">
    <source>
        <dbReference type="ARBA" id="ARBA00007269"/>
    </source>
</evidence>
<keyword evidence="9" id="KW-0539">Nucleus</keyword>
<feature type="compositionally biased region" description="Basic and acidic residues" evidence="11">
    <location>
        <begin position="882"/>
        <end position="898"/>
    </location>
</feature>
<dbReference type="CDD" id="cd06008">
    <property type="entry name" value="NF-X1-zinc-finger"/>
    <property type="match status" value="6"/>
</dbReference>
<evidence type="ECO:0008006" key="16">
    <source>
        <dbReference type="Google" id="ProtNLM"/>
    </source>
</evidence>
<dbReference type="InterPro" id="IPR001374">
    <property type="entry name" value="R3H_dom"/>
</dbReference>
<gene>
    <name evidence="14" type="ORF">CBOVIS_LOCUS4277</name>
</gene>
<protein>
    <recommendedName>
        <fullName evidence="16">R3H domain-containing protein</fullName>
    </recommendedName>
</protein>
<dbReference type="Gene3D" id="3.30.1370.50">
    <property type="entry name" value="R3H-like domain"/>
    <property type="match status" value="1"/>
</dbReference>
<dbReference type="SMART" id="SM00438">
    <property type="entry name" value="ZnF_NFX"/>
    <property type="match status" value="9"/>
</dbReference>
<evidence type="ECO:0000256" key="5">
    <source>
        <dbReference type="ARBA" id="ARBA00022771"/>
    </source>
</evidence>
<dbReference type="GO" id="GO:0000977">
    <property type="term" value="F:RNA polymerase II transcription regulatory region sequence-specific DNA binding"/>
    <property type="evidence" value="ECO:0007669"/>
    <property type="project" value="TreeGrafter"/>
</dbReference>
<keyword evidence="3" id="KW-0479">Metal-binding</keyword>
<evidence type="ECO:0000256" key="6">
    <source>
        <dbReference type="ARBA" id="ARBA00022833"/>
    </source>
</evidence>
<keyword evidence="15" id="KW-1185">Reference proteome</keyword>
<dbReference type="Pfam" id="PF01424">
    <property type="entry name" value="R3H"/>
    <property type="match status" value="1"/>
</dbReference>
<evidence type="ECO:0000256" key="1">
    <source>
        <dbReference type="ARBA" id="ARBA00004123"/>
    </source>
</evidence>
<evidence type="ECO:0000256" key="7">
    <source>
        <dbReference type="ARBA" id="ARBA00023015"/>
    </source>
</evidence>
<keyword evidence="8" id="KW-0804">Transcription</keyword>
<keyword evidence="6" id="KW-0862">Zinc</keyword>
<dbReference type="SUPFAM" id="SSF82708">
    <property type="entry name" value="R3H domain"/>
    <property type="match status" value="1"/>
</dbReference>
<evidence type="ECO:0000256" key="8">
    <source>
        <dbReference type="ARBA" id="ARBA00023163"/>
    </source>
</evidence>
<feature type="domain" description="RING-type" evidence="12">
    <location>
        <begin position="12"/>
        <end position="64"/>
    </location>
</feature>
<keyword evidence="5 10" id="KW-0863">Zinc-finger</keyword>
<evidence type="ECO:0000256" key="11">
    <source>
        <dbReference type="SAM" id="MobiDB-lite"/>
    </source>
</evidence>
<dbReference type="PANTHER" id="PTHR12360">
    <property type="entry name" value="NUCLEAR TRANSCRIPTION FACTOR, X-BOX BINDING 1 NFX1"/>
    <property type="match status" value="1"/>
</dbReference>
<dbReference type="InterPro" id="IPR000967">
    <property type="entry name" value="Znf_NFX1"/>
</dbReference>
<dbReference type="Proteomes" id="UP000494206">
    <property type="component" value="Unassembled WGS sequence"/>
</dbReference>
<proteinExistence type="inferred from homology"/>
<feature type="compositionally biased region" description="Basic and acidic residues" evidence="11">
    <location>
        <begin position="803"/>
        <end position="813"/>
    </location>
</feature>
<comment type="similarity">
    <text evidence="2">Belongs to the NFX1 family.</text>
</comment>